<reference evidence="1 2" key="1">
    <citation type="submission" date="2023-12" db="EMBL/GenBank/DDBJ databases">
        <title>Genomic sequences of Capnocytophaga and Parvimonas strains.</title>
        <authorList>
            <person name="Watt R.M."/>
            <person name="Wang M."/>
            <person name="Yang T."/>
            <person name="Tong W.M."/>
        </authorList>
    </citation>
    <scope>NUCLEOTIDE SEQUENCE [LARGE SCALE GENOMIC DNA]</scope>
    <source>
        <strain evidence="1 2">CCUG 13096</strain>
    </source>
</reference>
<dbReference type="Proteomes" id="UP001311730">
    <property type="component" value="Unassembled WGS sequence"/>
</dbReference>
<accession>A0ABU5ZAB1</accession>
<organism evidence="1 2">
    <name type="scientific">Capnocytophaga gingivalis</name>
    <dbReference type="NCBI Taxonomy" id="1017"/>
    <lineage>
        <taxon>Bacteria</taxon>
        <taxon>Pseudomonadati</taxon>
        <taxon>Bacteroidota</taxon>
        <taxon>Flavobacteriia</taxon>
        <taxon>Flavobacteriales</taxon>
        <taxon>Flavobacteriaceae</taxon>
        <taxon>Capnocytophaga</taxon>
    </lineage>
</organism>
<name>A0ABU5ZAB1_9FLAO</name>
<gene>
    <name evidence="1" type="ORF">VJJ08_11360</name>
</gene>
<protein>
    <submittedName>
        <fullName evidence="1">Uncharacterized protein</fullName>
    </submittedName>
</protein>
<comment type="caution">
    <text evidence="1">The sequence shown here is derived from an EMBL/GenBank/DDBJ whole genome shotgun (WGS) entry which is preliminary data.</text>
</comment>
<dbReference type="RefSeq" id="WP_323983999.1">
    <property type="nucleotide sequence ID" value="NZ_JAYKBW010000013.1"/>
</dbReference>
<evidence type="ECO:0000313" key="2">
    <source>
        <dbReference type="Proteomes" id="UP001311730"/>
    </source>
</evidence>
<keyword evidence="2" id="KW-1185">Reference proteome</keyword>
<sequence>MELKLITAIAEGDFSAILNITSQLTDSERYETIAAIRVLDPYSEKDFPRKNVAKKMVITITIWYLKLLITPLSLWCAKKVICLK</sequence>
<dbReference type="EMBL" id="JAYKBW010000013">
    <property type="protein sequence ID" value="MEB3075884.1"/>
    <property type="molecule type" value="Genomic_DNA"/>
</dbReference>
<proteinExistence type="predicted"/>
<evidence type="ECO:0000313" key="1">
    <source>
        <dbReference type="EMBL" id="MEB3075884.1"/>
    </source>
</evidence>